<keyword evidence="1" id="KW-0472">Membrane</keyword>
<name>A0AA51RTG0_9GAMM</name>
<feature type="transmembrane region" description="Helical" evidence="1">
    <location>
        <begin position="392"/>
        <end position="417"/>
    </location>
</feature>
<dbReference type="SUPFAM" id="SSF53448">
    <property type="entry name" value="Nucleotide-diphospho-sugar transferases"/>
    <property type="match status" value="1"/>
</dbReference>
<dbReference type="AlphaFoldDB" id="A0AA51RTG0"/>
<evidence type="ECO:0000256" key="1">
    <source>
        <dbReference type="SAM" id="Phobius"/>
    </source>
</evidence>
<reference evidence="2 3" key="1">
    <citation type="submission" date="2023-08" db="EMBL/GenBank/DDBJ databases">
        <title>Pleionea litopenaei sp. nov., isolated from stomach of juvenile Litopenaeus vannamei.</title>
        <authorList>
            <person name="Rho A.M."/>
            <person name="Hwang C.Y."/>
        </authorList>
    </citation>
    <scope>NUCLEOTIDE SEQUENCE [LARGE SCALE GENOMIC DNA]</scope>
    <source>
        <strain evidence="2 3">HL-JVS1</strain>
    </source>
</reference>
<dbReference type="EMBL" id="CP133548">
    <property type="protein sequence ID" value="WMS87381.1"/>
    <property type="molecule type" value="Genomic_DNA"/>
</dbReference>
<gene>
    <name evidence="2" type="ORF">Q9312_00275</name>
</gene>
<feature type="transmembrane region" description="Helical" evidence="1">
    <location>
        <begin position="273"/>
        <end position="289"/>
    </location>
</feature>
<dbReference type="KEGG" id="plei:Q9312_00275"/>
<dbReference type="Proteomes" id="UP001239782">
    <property type="component" value="Chromosome"/>
</dbReference>
<organism evidence="2 3">
    <name type="scientific">Pleionea litopenaei</name>
    <dbReference type="NCBI Taxonomy" id="3070815"/>
    <lineage>
        <taxon>Bacteria</taxon>
        <taxon>Pseudomonadati</taxon>
        <taxon>Pseudomonadota</taxon>
        <taxon>Gammaproteobacteria</taxon>
        <taxon>Oceanospirillales</taxon>
        <taxon>Pleioneaceae</taxon>
        <taxon>Pleionea</taxon>
    </lineage>
</organism>
<accession>A0AA51RTG0</accession>
<evidence type="ECO:0000313" key="2">
    <source>
        <dbReference type="EMBL" id="WMS87381.1"/>
    </source>
</evidence>
<sequence>MKCVFDTTINLKQLVAASGEKLMLPVNGKPMLEQHFSSMSKAGVTSLFVLLEHDSSMRAAIAREALKFGFNPTFLEVDERKVATRTSLMQAEPYLKESFIYWPANRLISDELAQQLVEEPISSHQVLSLVYSDSSHPHCDKSNVFRVSYQPQEQVRVANSEQKSATGYDIGIYKCGTIIFKLIEKVAANRPLSWNRVQSALTRAGRSKVIATTSQHWALIETTKDIEVLEGLLASHTLDQANLNPIDKSALYGAYCAILPSLMKVKLLKEQGTMLWLLLVLIGALLMTVGNWLIILLGSVAVAGVIVTYPVIDFISDKQPLTQLLRGKTLAVYRMVMVIILSTLSAMQFGVGIWVLIPIIVLSAEAFFLYQPEPIADEKAERISNSHLIHGVWLLLSIFFFIPTLMLTVFAVLPFSIGLTKGLQKYKTYQRDKV</sequence>
<keyword evidence="1" id="KW-0812">Transmembrane</keyword>
<dbReference type="RefSeq" id="WP_309202522.1">
    <property type="nucleotide sequence ID" value="NZ_CP133548.1"/>
</dbReference>
<evidence type="ECO:0000313" key="3">
    <source>
        <dbReference type="Proteomes" id="UP001239782"/>
    </source>
</evidence>
<feature type="transmembrane region" description="Helical" evidence="1">
    <location>
        <begin position="295"/>
        <end position="315"/>
    </location>
</feature>
<feature type="transmembrane region" description="Helical" evidence="1">
    <location>
        <begin position="336"/>
        <end position="361"/>
    </location>
</feature>
<protein>
    <submittedName>
        <fullName evidence="2">Uncharacterized protein</fullName>
    </submittedName>
</protein>
<keyword evidence="1" id="KW-1133">Transmembrane helix</keyword>
<keyword evidence="3" id="KW-1185">Reference proteome</keyword>
<dbReference type="Gene3D" id="3.90.550.10">
    <property type="entry name" value="Spore Coat Polysaccharide Biosynthesis Protein SpsA, Chain A"/>
    <property type="match status" value="1"/>
</dbReference>
<dbReference type="InterPro" id="IPR029044">
    <property type="entry name" value="Nucleotide-diphossugar_trans"/>
</dbReference>
<proteinExistence type="predicted"/>